<evidence type="ECO:0000313" key="2">
    <source>
        <dbReference type="Proteomes" id="UP000266340"/>
    </source>
</evidence>
<organism evidence="1 2">
    <name type="scientific">Cohnella faecalis</name>
    <dbReference type="NCBI Taxonomy" id="2315694"/>
    <lineage>
        <taxon>Bacteria</taxon>
        <taxon>Bacillati</taxon>
        <taxon>Bacillota</taxon>
        <taxon>Bacilli</taxon>
        <taxon>Bacillales</taxon>
        <taxon>Paenibacillaceae</taxon>
        <taxon>Cohnella</taxon>
    </lineage>
</organism>
<comment type="caution">
    <text evidence="1">The sequence shown here is derived from an EMBL/GenBank/DDBJ whole genome shotgun (WGS) entry which is preliminary data.</text>
</comment>
<dbReference type="RefSeq" id="WP_119149914.1">
    <property type="nucleotide sequence ID" value="NZ_JBHSOV010000020.1"/>
</dbReference>
<protein>
    <submittedName>
        <fullName evidence="1">Uncharacterized protein</fullName>
    </submittedName>
</protein>
<evidence type="ECO:0000313" key="1">
    <source>
        <dbReference type="EMBL" id="RIE01857.1"/>
    </source>
</evidence>
<proteinExistence type="predicted"/>
<dbReference type="Proteomes" id="UP000266340">
    <property type="component" value="Unassembled WGS sequence"/>
</dbReference>
<dbReference type="AlphaFoldDB" id="A0A398CPV2"/>
<dbReference type="EMBL" id="QXJM01000039">
    <property type="protein sequence ID" value="RIE01857.1"/>
    <property type="molecule type" value="Genomic_DNA"/>
</dbReference>
<keyword evidence="2" id="KW-1185">Reference proteome</keyword>
<dbReference type="OrthoDB" id="4098707at2"/>
<sequence length="220" mass="25630">MSLEVTFVKMTPWAIPPVKEKLVVHPVPDEDFRWIKQRRVKGACWPYRAAKELGWTIRSPIDVDIEPVSEMQITTEKPEEIAQIQHLSGISYWQQRENIYLGVKPSGWFQLHQFKVRNNWYQMFIPNGEGTFEWRLGWSIKIPNEHVLLFQPLEDTDSSFVVHPGLLTAKGLERFHSGLGLPIAFEPRQTRRIRRNDPLAKLLVLHQSALSLKDTVIEVE</sequence>
<gene>
    <name evidence="1" type="ORF">D3H35_13795</name>
</gene>
<name>A0A398CPV2_9BACL</name>
<reference evidence="1 2" key="1">
    <citation type="submission" date="2018-09" db="EMBL/GenBank/DDBJ databases">
        <title>Cohnella cavernae sp. nov., isolated from a karst cave.</title>
        <authorList>
            <person name="Zhu H."/>
        </authorList>
    </citation>
    <scope>NUCLEOTIDE SEQUENCE [LARGE SCALE GENOMIC DNA]</scope>
    <source>
        <strain evidence="1 2">K2E09-144</strain>
    </source>
</reference>
<accession>A0A398CPV2</accession>